<evidence type="ECO:0000259" key="7">
    <source>
        <dbReference type="PROSITE" id="PS50983"/>
    </source>
</evidence>
<dbReference type="InterPro" id="IPR002491">
    <property type="entry name" value="ABC_transptr_periplasmic_BD"/>
</dbReference>
<gene>
    <name evidence="8" type="ORF">PBLR_15228</name>
</gene>
<dbReference type="Proteomes" id="UP000304148">
    <property type="component" value="Chromosome"/>
</dbReference>
<dbReference type="PROSITE" id="PS50983">
    <property type="entry name" value="FE_B12_PBP"/>
    <property type="match status" value="1"/>
</dbReference>
<feature type="compositionally biased region" description="Polar residues" evidence="5">
    <location>
        <begin position="39"/>
        <end position="48"/>
    </location>
</feature>
<accession>A0A383RJP1</accession>
<reference evidence="9" key="1">
    <citation type="submission" date="2018-08" db="EMBL/GenBank/DDBJ databases">
        <authorList>
            <person name="Chevrot R."/>
        </authorList>
    </citation>
    <scope>NUCLEOTIDE SEQUENCE [LARGE SCALE GENOMIC DNA]</scope>
</reference>
<dbReference type="FunFam" id="3.40.50.1980:FF:000017">
    <property type="entry name" value="ABC transporter substrate-binding protein"/>
    <property type="match status" value="1"/>
</dbReference>
<dbReference type="CDD" id="cd01138">
    <property type="entry name" value="FeuA"/>
    <property type="match status" value="1"/>
</dbReference>
<dbReference type="RefSeq" id="WP_021260822.1">
    <property type="nucleotide sequence ID" value="NZ_LS992241.1"/>
</dbReference>
<evidence type="ECO:0000313" key="9">
    <source>
        <dbReference type="Proteomes" id="UP000304148"/>
    </source>
</evidence>
<evidence type="ECO:0000256" key="5">
    <source>
        <dbReference type="SAM" id="MobiDB-lite"/>
    </source>
</evidence>
<dbReference type="SUPFAM" id="SSF53807">
    <property type="entry name" value="Helical backbone' metal receptor"/>
    <property type="match status" value="1"/>
</dbReference>
<feature type="signal peptide" evidence="6">
    <location>
        <begin position="1"/>
        <end position="23"/>
    </location>
</feature>
<dbReference type="Gene3D" id="3.40.50.1980">
    <property type="entry name" value="Nitrogenase molybdenum iron protein domain"/>
    <property type="match status" value="2"/>
</dbReference>
<dbReference type="AlphaFoldDB" id="A0A383RJP1"/>
<evidence type="ECO:0000256" key="6">
    <source>
        <dbReference type="SAM" id="SignalP"/>
    </source>
</evidence>
<comment type="subcellular location">
    <subcellularLocation>
        <location evidence="1">Cell envelope</location>
    </subcellularLocation>
</comment>
<comment type="similarity">
    <text evidence="2">Belongs to the bacterial solute-binding protein 8 family.</text>
</comment>
<organism evidence="8 9">
    <name type="scientific">Paenibacillus alvei</name>
    <name type="common">Bacillus alvei</name>
    <dbReference type="NCBI Taxonomy" id="44250"/>
    <lineage>
        <taxon>Bacteria</taxon>
        <taxon>Bacillati</taxon>
        <taxon>Bacillota</taxon>
        <taxon>Bacilli</taxon>
        <taxon>Bacillales</taxon>
        <taxon>Paenibacillaceae</taxon>
        <taxon>Paenibacillus</taxon>
    </lineage>
</organism>
<evidence type="ECO:0000256" key="4">
    <source>
        <dbReference type="ARBA" id="ARBA00022729"/>
    </source>
</evidence>
<keyword evidence="3" id="KW-0813">Transport</keyword>
<dbReference type="InterPro" id="IPR051313">
    <property type="entry name" value="Bact_iron-sidero_bind"/>
</dbReference>
<feature type="region of interest" description="Disordered" evidence="5">
    <location>
        <begin position="26"/>
        <end position="49"/>
    </location>
</feature>
<dbReference type="PANTHER" id="PTHR30532">
    <property type="entry name" value="IRON III DICITRATE-BINDING PERIPLASMIC PROTEIN"/>
    <property type="match status" value="1"/>
</dbReference>
<feature type="chain" id="PRO_5016665901" evidence="6">
    <location>
        <begin position="24"/>
        <end position="309"/>
    </location>
</feature>
<dbReference type="GO" id="GO:1901678">
    <property type="term" value="P:iron coordination entity transport"/>
    <property type="evidence" value="ECO:0007669"/>
    <property type="project" value="UniProtKB-ARBA"/>
</dbReference>
<evidence type="ECO:0000313" key="8">
    <source>
        <dbReference type="EMBL" id="SYX86802.1"/>
    </source>
</evidence>
<keyword evidence="4 6" id="KW-0732">Signal</keyword>
<protein>
    <submittedName>
        <fullName evidence="8">Iron compound ABC transporter, iron compound-binding protein</fullName>
    </submittedName>
</protein>
<evidence type="ECO:0000256" key="3">
    <source>
        <dbReference type="ARBA" id="ARBA00022448"/>
    </source>
</evidence>
<dbReference type="GO" id="GO:0030288">
    <property type="term" value="C:outer membrane-bounded periplasmic space"/>
    <property type="evidence" value="ECO:0007669"/>
    <property type="project" value="TreeGrafter"/>
</dbReference>
<name>A0A383RJP1_PAEAL</name>
<evidence type="ECO:0000256" key="2">
    <source>
        <dbReference type="ARBA" id="ARBA00008814"/>
    </source>
</evidence>
<evidence type="ECO:0000256" key="1">
    <source>
        <dbReference type="ARBA" id="ARBA00004196"/>
    </source>
</evidence>
<dbReference type="PROSITE" id="PS51257">
    <property type="entry name" value="PROKAR_LIPOPROTEIN"/>
    <property type="match status" value="1"/>
</dbReference>
<dbReference type="Pfam" id="PF01497">
    <property type="entry name" value="Peripla_BP_2"/>
    <property type="match status" value="1"/>
</dbReference>
<feature type="compositionally biased region" description="Basic and acidic residues" evidence="5">
    <location>
        <begin position="26"/>
        <end position="38"/>
    </location>
</feature>
<feature type="domain" description="Fe/B12 periplasmic-binding" evidence="7">
    <location>
        <begin position="57"/>
        <end position="309"/>
    </location>
</feature>
<sequence>MKKWFIPFMLIFVLAISACTSPAAEPKKDAAENKESKSDTITYQSENGPVTVPADPKRVVVLASFAGNVMALNVNVVGVDAWAKQNPRFESKLKDVAEVSDENLEKIIELNPDLIIGLSGIKNADKLNQIAPTVTFTYGKVDYLTQHLEIGKLLNKEAEAKAWIDDFKKRAEQAGKDIKAKIGENATVSVIENFNKQLYVYGNNWGRGTEILYQEMKLNMPEKVKEKALGPGYFALSTEVLPQFAGDYVILSKNKAGDNSFQETESYKNIPAVKNNRVFEVNMNEFYFNDPLTLDFQLETFSKDFAASK</sequence>
<dbReference type="EMBL" id="LS992241">
    <property type="protein sequence ID" value="SYX86802.1"/>
    <property type="molecule type" value="Genomic_DNA"/>
</dbReference>
<dbReference type="PANTHER" id="PTHR30532:SF26">
    <property type="entry name" value="IRON(3+)-HYDROXAMATE-BINDING PROTEIN FHUD"/>
    <property type="match status" value="1"/>
</dbReference>
<proteinExistence type="inferred from homology"/>